<name>A0ABZ1C1D4_9FIRM</name>
<proteinExistence type="predicted"/>
<evidence type="ECO:0000313" key="3">
    <source>
        <dbReference type="Proteomes" id="UP001332192"/>
    </source>
</evidence>
<dbReference type="Pfam" id="PF18144">
    <property type="entry name" value="SMODS"/>
    <property type="match status" value="1"/>
</dbReference>
<dbReference type="InterPro" id="IPR043519">
    <property type="entry name" value="NT_sf"/>
</dbReference>
<dbReference type="InterPro" id="IPR006116">
    <property type="entry name" value="NT_2-5OAS_ClassI-CCAase"/>
</dbReference>
<dbReference type="CDD" id="cd05400">
    <property type="entry name" value="NT_2-5OAS_ClassI-CCAase"/>
    <property type="match status" value="1"/>
</dbReference>
<keyword evidence="1" id="KW-0051">Antiviral defense</keyword>
<dbReference type="RefSeq" id="WP_324718089.1">
    <property type="nucleotide sequence ID" value="NZ_CP141615.1"/>
</dbReference>
<reference evidence="2 3" key="1">
    <citation type="journal article" date="2024" name="Front. Microbiol.">
        <title>Novel thermophilic genera Geochorda gen. nov. and Carboxydochorda gen. nov. from the deep terrestrial subsurface reveal the ecophysiological diversity in the class Limnochordia.</title>
        <authorList>
            <person name="Karnachuk O.V."/>
            <person name="Lukina A.P."/>
            <person name="Avakyan M.R."/>
            <person name="Kadnikov V.V."/>
            <person name="Begmatov S."/>
            <person name="Beletsky A.V."/>
            <person name="Vlasova K.G."/>
            <person name="Novikov A.A."/>
            <person name="Shcherbakova V.A."/>
            <person name="Mardanov A.V."/>
            <person name="Ravin N.V."/>
        </authorList>
    </citation>
    <scope>NUCLEOTIDE SEQUENCE [LARGE SCALE GENOMIC DNA]</scope>
    <source>
        <strain evidence="2 3">L945</strain>
    </source>
</reference>
<accession>A0ABZ1C1D4</accession>
<keyword evidence="3" id="KW-1185">Reference proteome</keyword>
<sequence>MPKTVEEGFRELLGKLTPSATETEAAARHRRSIKSCLERAFGITHFFRTGSFGNGTSISRYSDVDYFAVIPSERLKDNSAASLAEVRNALDACFPRTGVRVNCPAVKVPFGTQEEETTEVVPARFVGTSGVYRVYEIPDCDGGWTRSSPEAHHGYVTSVDDKLGYKVKPLVRFIKAWKYFNDVPISSFYLELRVTKYADGETSIVYPFDVRGFLAFLDQVDLAKMQDPQGISGYIRACSTEAKLEEARSKLKTALSRANKAVSAQTGGDTEEAYYWWNMVFNRQFPRYEA</sequence>
<evidence type="ECO:0000313" key="2">
    <source>
        <dbReference type="EMBL" id="WRP18818.1"/>
    </source>
</evidence>
<dbReference type="SUPFAM" id="SSF81301">
    <property type="entry name" value="Nucleotidyltransferase"/>
    <property type="match status" value="1"/>
</dbReference>
<protein>
    <submittedName>
        <fullName evidence="2">Nucleotidyltransferase</fullName>
    </submittedName>
</protein>
<organism evidence="2 3">
    <name type="scientific">Carboxydichorda subterranea</name>
    <dbReference type="NCBI Taxonomy" id="3109565"/>
    <lineage>
        <taxon>Bacteria</taxon>
        <taxon>Bacillati</taxon>
        <taxon>Bacillota</taxon>
        <taxon>Limnochordia</taxon>
        <taxon>Limnochordales</taxon>
        <taxon>Geochordaceae</taxon>
        <taxon>Carboxydichorda</taxon>
    </lineage>
</organism>
<gene>
    <name evidence="2" type="ORF">U7230_07450</name>
</gene>
<evidence type="ECO:0000256" key="1">
    <source>
        <dbReference type="ARBA" id="ARBA00023118"/>
    </source>
</evidence>
<dbReference type="EMBL" id="CP141615">
    <property type="protein sequence ID" value="WRP18818.1"/>
    <property type="molecule type" value="Genomic_DNA"/>
</dbReference>
<dbReference type="Proteomes" id="UP001332192">
    <property type="component" value="Chromosome"/>
</dbReference>